<reference evidence="2 3" key="1">
    <citation type="submission" date="2018-04" db="EMBL/GenBank/DDBJ databases">
        <title>Genomic Encyclopedia of Archaeal and Bacterial Type Strains, Phase II (KMG-II): from individual species to whole genera.</title>
        <authorList>
            <person name="Goeker M."/>
        </authorList>
    </citation>
    <scope>NUCLEOTIDE SEQUENCE [LARGE SCALE GENOMIC DNA]</scope>
    <source>
        <strain evidence="2 3">DSM 12244</strain>
    </source>
</reference>
<keyword evidence="1" id="KW-0812">Transmembrane</keyword>
<comment type="caution">
    <text evidence="2">The sequence shown here is derived from an EMBL/GenBank/DDBJ whole genome shotgun (WGS) entry which is preliminary data.</text>
</comment>
<protein>
    <submittedName>
        <fullName evidence="2">Uncharacterized protein</fullName>
    </submittedName>
</protein>
<evidence type="ECO:0000313" key="3">
    <source>
        <dbReference type="Proteomes" id="UP000244092"/>
    </source>
</evidence>
<evidence type="ECO:0000256" key="1">
    <source>
        <dbReference type="SAM" id="Phobius"/>
    </source>
</evidence>
<dbReference type="AlphaFoldDB" id="A0A2T6CHB1"/>
<keyword evidence="1" id="KW-0472">Membrane</keyword>
<dbReference type="GeneID" id="79396679"/>
<keyword evidence="1" id="KW-1133">Transmembrane helix</keyword>
<feature type="transmembrane region" description="Helical" evidence="1">
    <location>
        <begin position="21"/>
        <end position="41"/>
    </location>
</feature>
<organism evidence="2 3">
    <name type="scientific">Sulfitobacter mediterraneus</name>
    <dbReference type="NCBI Taxonomy" id="83219"/>
    <lineage>
        <taxon>Bacteria</taxon>
        <taxon>Pseudomonadati</taxon>
        <taxon>Pseudomonadota</taxon>
        <taxon>Alphaproteobacteria</taxon>
        <taxon>Rhodobacterales</taxon>
        <taxon>Roseobacteraceae</taxon>
        <taxon>Sulfitobacter</taxon>
    </lineage>
</organism>
<dbReference type="EMBL" id="QBKU01000003">
    <property type="protein sequence ID" value="PTX74883.1"/>
    <property type="molecule type" value="Genomic_DNA"/>
</dbReference>
<accession>A0A2T6CHB1</accession>
<name>A0A2T6CHB1_9RHOB</name>
<dbReference type="RefSeq" id="WP_259274285.1">
    <property type="nucleotide sequence ID" value="NZ_CANMAK010000002.1"/>
</dbReference>
<gene>
    <name evidence="2" type="ORF">C8N31_103366</name>
</gene>
<dbReference type="Proteomes" id="UP000244092">
    <property type="component" value="Unassembled WGS sequence"/>
</dbReference>
<sequence>MITLKTLKTIASRSHATLLQDSIGAAALIVMFVVGLHLPAFV</sequence>
<proteinExistence type="predicted"/>
<evidence type="ECO:0000313" key="2">
    <source>
        <dbReference type="EMBL" id="PTX74883.1"/>
    </source>
</evidence>